<dbReference type="Proteomes" id="UP000310108">
    <property type="component" value="Unassembled WGS sequence"/>
</dbReference>
<keyword evidence="1" id="KW-1133">Transmembrane helix</keyword>
<feature type="transmembrane region" description="Helical" evidence="1">
    <location>
        <begin position="21"/>
        <end position="41"/>
    </location>
</feature>
<keyword evidence="3" id="KW-1185">Reference proteome</keyword>
<evidence type="ECO:0000313" key="3">
    <source>
        <dbReference type="Proteomes" id="UP000310108"/>
    </source>
</evidence>
<reference evidence="2 3" key="1">
    <citation type="journal article" date="2019" name="PLoS ONE">
        <title>Comparative genome analysis indicates high evolutionary potential of pathogenicity genes in Colletotrichum tanaceti.</title>
        <authorList>
            <person name="Lelwala R.V."/>
            <person name="Korhonen P.K."/>
            <person name="Young N.D."/>
            <person name="Scott J.B."/>
            <person name="Ades P.A."/>
            <person name="Gasser R.B."/>
            <person name="Taylor P.W.J."/>
        </authorList>
    </citation>
    <scope>NUCLEOTIDE SEQUENCE [LARGE SCALE GENOMIC DNA]</scope>
    <source>
        <strain evidence="2">BRIP57314</strain>
    </source>
</reference>
<dbReference type="EMBL" id="PJEX01000249">
    <property type="protein sequence ID" value="TKW52283.1"/>
    <property type="molecule type" value="Genomic_DNA"/>
</dbReference>
<dbReference type="AlphaFoldDB" id="A0A4U6XAM6"/>
<keyword evidence="1" id="KW-0812">Transmembrane</keyword>
<sequence>MGSIQNTEKALELSSNVMQCVAASAKAIITAIFTAIIFFSSRVTDRQLGMKAMMPPSSFPVTQTKTPFALPVLC</sequence>
<evidence type="ECO:0000313" key="2">
    <source>
        <dbReference type="EMBL" id="TKW52283.1"/>
    </source>
</evidence>
<keyword evidence="1" id="KW-0472">Membrane</keyword>
<protein>
    <submittedName>
        <fullName evidence="2">Uncharacterized protein</fullName>
    </submittedName>
</protein>
<comment type="caution">
    <text evidence="2">The sequence shown here is derived from an EMBL/GenBank/DDBJ whole genome shotgun (WGS) entry which is preliminary data.</text>
</comment>
<evidence type="ECO:0000256" key="1">
    <source>
        <dbReference type="SAM" id="Phobius"/>
    </source>
</evidence>
<name>A0A4U6XAM6_9PEZI</name>
<accession>A0A4U6XAM6</accession>
<organism evidence="2 3">
    <name type="scientific">Colletotrichum tanaceti</name>
    <dbReference type="NCBI Taxonomy" id="1306861"/>
    <lineage>
        <taxon>Eukaryota</taxon>
        <taxon>Fungi</taxon>
        <taxon>Dikarya</taxon>
        <taxon>Ascomycota</taxon>
        <taxon>Pezizomycotina</taxon>
        <taxon>Sordariomycetes</taxon>
        <taxon>Hypocreomycetidae</taxon>
        <taxon>Glomerellales</taxon>
        <taxon>Glomerellaceae</taxon>
        <taxon>Colletotrichum</taxon>
        <taxon>Colletotrichum destructivum species complex</taxon>
    </lineage>
</organism>
<gene>
    <name evidence="2" type="ORF">CTA1_267</name>
</gene>
<proteinExistence type="predicted"/>